<dbReference type="NCBIfam" id="TIGR01727">
    <property type="entry name" value="oligo_HPY"/>
    <property type="match status" value="1"/>
</dbReference>
<dbReference type="EMBL" id="JAGINU010000003">
    <property type="protein sequence ID" value="MBP2371597.1"/>
    <property type="molecule type" value="Genomic_DNA"/>
</dbReference>
<dbReference type="RefSeq" id="WP_210036735.1">
    <property type="nucleotide sequence ID" value="NZ_JAGINU010000003.1"/>
</dbReference>
<evidence type="ECO:0000259" key="5">
    <source>
        <dbReference type="PROSITE" id="PS50893"/>
    </source>
</evidence>
<dbReference type="Pfam" id="PF00005">
    <property type="entry name" value="ABC_tran"/>
    <property type="match status" value="1"/>
</dbReference>
<dbReference type="Gene3D" id="3.40.50.300">
    <property type="entry name" value="P-loop containing nucleotide triphosphate hydrolases"/>
    <property type="match status" value="1"/>
</dbReference>
<comment type="similarity">
    <text evidence="1">Belongs to the ABC transporter superfamily.</text>
</comment>
<evidence type="ECO:0000256" key="3">
    <source>
        <dbReference type="ARBA" id="ARBA00022741"/>
    </source>
</evidence>
<evidence type="ECO:0000313" key="6">
    <source>
        <dbReference type="EMBL" id="MBP2371597.1"/>
    </source>
</evidence>
<proteinExistence type="inferred from homology"/>
<dbReference type="PROSITE" id="PS50893">
    <property type="entry name" value="ABC_TRANSPORTER_2"/>
    <property type="match status" value="1"/>
</dbReference>
<dbReference type="SUPFAM" id="SSF52540">
    <property type="entry name" value="P-loop containing nucleoside triphosphate hydrolases"/>
    <property type="match status" value="1"/>
</dbReference>
<name>A0ABS4W5W2_9PSEU</name>
<evidence type="ECO:0000256" key="1">
    <source>
        <dbReference type="ARBA" id="ARBA00005417"/>
    </source>
</evidence>
<gene>
    <name evidence="6" type="ORF">JOF36_007370</name>
</gene>
<dbReference type="Pfam" id="PF08352">
    <property type="entry name" value="oligo_HPY"/>
    <property type="match status" value="1"/>
</dbReference>
<accession>A0ABS4W5W2</accession>
<keyword evidence="7" id="KW-1185">Reference proteome</keyword>
<keyword evidence="4 6" id="KW-0067">ATP-binding</keyword>
<dbReference type="InterPro" id="IPR013563">
    <property type="entry name" value="Oligopep_ABC_C"/>
</dbReference>
<dbReference type="InterPro" id="IPR017871">
    <property type="entry name" value="ABC_transporter-like_CS"/>
</dbReference>
<dbReference type="InterPro" id="IPR027417">
    <property type="entry name" value="P-loop_NTPase"/>
</dbReference>
<keyword evidence="3" id="KW-0547">Nucleotide-binding</keyword>
<sequence length="302" mass="31687">MIDELQVRYRNRGGWIPAVRDVSFTVPAGRTVGLVGESGSGKSSLAKAVTGLVPPDGGTITFAGAPVRHRPGPDGIQMIFQDPVASLHPHRALIDLVADPLRWAGVDRTHRRERAAAALADVGMDPVHFGGRKRHQISGGQAQRVAIARATLAEPALIIADEPVASLDVSVQAGVVNLLHRAVDDRGASLLFISHDLSVVSALCDEVVVLYLGRICEHGPTESVIGSPAHPYTRALLDAVPEPGRVLAPSKLRAADPPSPSDAPSGCAFHPRCPDSVAVCRTTVPVTHDLAGVTVSCHAVTQ</sequence>
<reference evidence="6 7" key="1">
    <citation type="submission" date="2021-03" db="EMBL/GenBank/DDBJ databases">
        <title>Sequencing the genomes of 1000 actinobacteria strains.</title>
        <authorList>
            <person name="Klenk H.-P."/>
        </authorList>
    </citation>
    <scope>NUCLEOTIDE SEQUENCE [LARGE SCALE GENOMIC DNA]</scope>
    <source>
        <strain evidence="6 7">DSM 45256</strain>
    </source>
</reference>
<dbReference type="InterPro" id="IPR050319">
    <property type="entry name" value="ABC_transp_ATP-bind"/>
</dbReference>
<protein>
    <submittedName>
        <fullName evidence="6">Peptide/nickel transport system ATP-binding protein</fullName>
    </submittedName>
</protein>
<dbReference type="PANTHER" id="PTHR43776:SF7">
    <property type="entry name" value="D,D-DIPEPTIDE TRANSPORT ATP-BINDING PROTEIN DDPF-RELATED"/>
    <property type="match status" value="1"/>
</dbReference>
<evidence type="ECO:0000256" key="2">
    <source>
        <dbReference type="ARBA" id="ARBA00022448"/>
    </source>
</evidence>
<keyword evidence="2" id="KW-0813">Transport</keyword>
<organism evidence="6 7">
    <name type="scientific">Pseudonocardia parietis</name>
    <dbReference type="NCBI Taxonomy" id="570936"/>
    <lineage>
        <taxon>Bacteria</taxon>
        <taxon>Bacillati</taxon>
        <taxon>Actinomycetota</taxon>
        <taxon>Actinomycetes</taxon>
        <taxon>Pseudonocardiales</taxon>
        <taxon>Pseudonocardiaceae</taxon>
        <taxon>Pseudonocardia</taxon>
    </lineage>
</organism>
<dbReference type="SMART" id="SM00382">
    <property type="entry name" value="AAA"/>
    <property type="match status" value="1"/>
</dbReference>
<dbReference type="InterPro" id="IPR003593">
    <property type="entry name" value="AAA+_ATPase"/>
</dbReference>
<evidence type="ECO:0000256" key="4">
    <source>
        <dbReference type="ARBA" id="ARBA00022840"/>
    </source>
</evidence>
<dbReference type="PROSITE" id="PS00211">
    <property type="entry name" value="ABC_TRANSPORTER_1"/>
    <property type="match status" value="1"/>
</dbReference>
<dbReference type="InterPro" id="IPR003439">
    <property type="entry name" value="ABC_transporter-like_ATP-bd"/>
</dbReference>
<dbReference type="PANTHER" id="PTHR43776">
    <property type="entry name" value="TRANSPORT ATP-BINDING PROTEIN"/>
    <property type="match status" value="1"/>
</dbReference>
<dbReference type="Proteomes" id="UP001519295">
    <property type="component" value="Unassembled WGS sequence"/>
</dbReference>
<dbReference type="CDD" id="cd03257">
    <property type="entry name" value="ABC_NikE_OppD_transporters"/>
    <property type="match status" value="1"/>
</dbReference>
<feature type="domain" description="ABC transporter" evidence="5">
    <location>
        <begin position="2"/>
        <end position="237"/>
    </location>
</feature>
<evidence type="ECO:0000313" key="7">
    <source>
        <dbReference type="Proteomes" id="UP001519295"/>
    </source>
</evidence>
<comment type="caution">
    <text evidence="6">The sequence shown here is derived from an EMBL/GenBank/DDBJ whole genome shotgun (WGS) entry which is preliminary data.</text>
</comment>
<dbReference type="GO" id="GO:0005524">
    <property type="term" value="F:ATP binding"/>
    <property type="evidence" value="ECO:0007669"/>
    <property type="project" value="UniProtKB-KW"/>
</dbReference>